<proteinExistence type="predicted"/>
<sequence>MSGGQSTTAVAPTVNPPPRLILTKDHGTFLMDYYEDYANARTITDRNKVRDLATSALLKKFTVKKKLHRDSAKDVVESHLYEHARRKSAKVQPKRFGCLTDMTPKRLFGQMHWGELQGDVEAAQAKNPSSKFIAKKLNNGEGSIASKALYGDSCFRSFCDTVTSSAEKWFGATVIMVSVRPNVKGDPLFAVADSPKEARSLTGFLRNVGDRYTWGVQDFVKYYNGAEAGLAPTKPTLVLYHPSGQPLLPPFHGALLKIRRDILTAFMNVHYFLTTSTLTARTPWAAMGRDVAPWIKPKYLPTLPNGDQLIIRQPRDMSQEHLDAWMGHLWDRQVQILQSESAEWVFRFTIGKDTKGMPFASHYNADFMHAYAESQNVFLGSSSIVPLPTRRNRGTSAAAEEEVNETPPPTGVPTEREVRYDTSADTLPSEIIDDDDVDADGQDREAVGPAEEFGVGDDGAGDRDALPNRDVVDPVVDDVDEESDDENVEMVSPIVTRPLTPIDLTRSSPSPPATLPALPQVGIVRSGMLTSQPVPSDDFMSLFEDPPLPVPETDGNPSHDDPINEAPQWALSSLEKRYRYLNALSTNEWYRDIVEWFRESQSTLNPIKEPVFSWVSWGSRDLALPETIHHDELNYKTLMLFWQDWRSNAPVLLADPSKVEQFLLLSGLVYRELHRMHFVDDPDTPPYPLPDYITNSRLKEKVLDGLSVIFRDIAACISPLRQWNIKNKPPASTVSGHSRGAVTIGDIVPGRDVSMHPPILIATTNTKATMPKPRKKKPTAKTSIATSSAPTITASPSGSSSGTLMIPDDCGTPPPPSPTPSPSSSLPPTPAIRRTGRQHIPNNQYNDYMPTIRSKPSSRASPPPPIASSGEEPSSDGVGKGRGRGQAKATRGKTTKKSKK</sequence>
<name>A0AAW0FK54_9APHY</name>
<evidence type="ECO:0000256" key="1">
    <source>
        <dbReference type="SAM" id="MobiDB-lite"/>
    </source>
</evidence>
<reference evidence="2 3" key="1">
    <citation type="submission" date="2022-09" db="EMBL/GenBank/DDBJ databases">
        <authorList>
            <person name="Palmer J.M."/>
        </authorList>
    </citation>
    <scope>NUCLEOTIDE SEQUENCE [LARGE SCALE GENOMIC DNA]</scope>
    <source>
        <strain evidence="2 3">DSM 7382</strain>
    </source>
</reference>
<accession>A0AAW0FK54</accession>
<comment type="caution">
    <text evidence="2">The sequence shown here is derived from an EMBL/GenBank/DDBJ whole genome shotgun (WGS) entry which is preliminary data.</text>
</comment>
<dbReference type="AlphaFoldDB" id="A0AAW0FK54"/>
<feature type="compositionally biased region" description="Basic residues" evidence="1">
    <location>
        <begin position="881"/>
        <end position="900"/>
    </location>
</feature>
<dbReference type="Proteomes" id="UP001385951">
    <property type="component" value="Unassembled WGS sequence"/>
</dbReference>
<feature type="region of interest" description="Disordered" evidence="1">
    <location>
        <begin position="428"/>
        <end position="470"/>
    </location>
</feature>
<feature type="compositionally biased region" description="Pro residues" evidence="1">
    <location>
        <begin position="812"/>
        <end position="830"/>
    </location>
</feature>
<dbReference type="EMBL" id="JASBNA010000059">
    <property type="protein sequence ID" value="KAK7679415.1"/>
    <property type="molecule type" value="Genomic_DNA"/>
</dbReference>
<evidence type="ECO:0000313" key="2">
    <source>
        <dbReference type="EMBL" id="KAK7679415.1"/>
    </source>
</evidence>
<feature type="compositionally biased region" description="Acidic residues" evidence="1">
    <location>
        <begin position="431"/>
        <end position="440"/>
    </location>
</feature>
<feature type="compositionally biased region" description="Low complexity" evidence="1">
    <location>
        <begin position="780"/>
        <end position="803"/>
    </location>
</feature>
<gene>
    <name evidence="2" type="ORF">QCA50_017469</name>
</gene>
<evidence type="ECO:0000313" key="3">
    <source>
        <dbReference type="Proteomes" id="UP001385951"/>
    </source>
</evidence>
<feature type="compositionally biased region" description="Basic and acidic residues" evidence="1">
    <location>
        <begin position="460"/>
        <end position="470"/>
    </location>
</feature>
<protein>
    <submittedName>
        <fullName evidence="2">Uncharacterized protein</fullName>
    </submittedName>
</protein>
<feature type="region of interest" description="Disordered" evidence="1">
    <location>
        <begin position="389"/>
        <end position="415"/>
    </location>
</feature>
<feature type="region of interest" description="Disordered" evidence="1">
    <location>
        <begin position="762"/>
        <end position="900"/>
    </location>
</feature>
<keyword evidence="3" id="KW-1185">Reference proteome</keyword>
<organism evidence="2 3">
    <name type="scientific">Cerrena zonata</name>
    <dbReference type="NCBI Taxonomy" id="2478898"/>
    <lineage>
        <taxon>Eukaryota</taxon>
        <taxon>Fungi</taxon>
        <taxon>Dikarya</taxon>
        <taxon>Basidiomycota</taxon>
        <taxon>Agaricomycotina</taxon>
        <taxon>Agaricomycetes</taxon>
        <taxon>Polyporales</taxon>
        <taxon>Cerrenaceae</taxon>
        <taxon>Cerrena</taxon>
    </lineage>
</organism>